<evidence type="ECO:0000256" key="3">
    <source>
        <dbReference type="ARBA" id="ARBA00022801"/>
    </source>
</evidence>
<dbReference type="Pfam" id="PF26571">
    <property type="entry name" value="VldE"/>
    <property type="match status" value="1"/>
</dbReference>
<evidence type="ECO:0000256" key="5">
    <source>
        <dbReference type="SAM" id="MobiDB-lite"/>
    </source>
</evidence>
<dbReference type="InterPro" id="IPR011055">
    <property type="entry name" value="Dup_hybrid_motif"/>
</dbReference>
<feature type="transmembrane region" description="Helical" evidence="6">
    <location>
        <begin position="12"/>
        <end position="31"/>
    </location>
</feature>
<comment type="caution">
    <text evidence="8">The sequence shown here is derived from an EMBL/GenBank/DDBJ whole genome shotgun (WGS) entry which is preliminary data.</text>
</comment>
<feature type="compositionally biased region" description="Low complexity" evidence="5">
    <location>
        <begin position="209"/>
        <end position="240"/>
    </location>
</feature>
<dbReference type="InterPro" id="IPR023346">
    <property type="entry name" value="Lysozyme-like_dom_sf"/>
</dbReference>
<protein>
    <submittedName>
        <fullName evidence="8">Membrane proteins related to metalloendopeptidases</fullName>
    </submittedName>
</protein>
<keyword evidence="6" id="KW-1133">Transmembrane helix</keyword>
<dbReference type="InterPro" id="IPR000064">
    <property type="entry name" value="NLP_P60_dom"/>
</dbReference>
<accession>A0ABT1H8N9</accession>
<comment type="similarity">
    <text evidence="1">Belongs to the peptidase C40 family.</text>
</comment>
<feature type="region of interest" description="Disordered" evidence="5">
    <location>
        <begin position="151"/>
        <end position="247"/>
    </location>
</feature>
<organism evidence="8 9">
    <name type="scientific">Williamsia serinedens</name>
    <dbReference type="NCBI Taxonomy" id="391736"/>
    <lineage>
        <taxon>Bacteria</taxon>
        <taxon>Bacillati</taxon>
        <taxon>Actinomycetota</taxon>
        <taxon>Actinomycetes</taxon>
        <taxon>Mycobacteriales</taxon>
        <taxon>Nocardiaceae</taxon>
        <taxon>Williamsia</taxon>
    </lineage>
</organism>
<dbReference type="SUPFAM" id="SSF53955">
    <property type="entry name" value="Lysozyme-like"/>
    <property type="match status" value="1"/>
</dbReference>
<dbReference type="SUPFAM" id="SSF54001">
    <property type="entry name" value="Cysteine proteinases"/>
    <property type="match status" value="1"/>
</dbReference>
<keyword evidence="2" id="KW-0645">Protease</keyword>
<evidence type="ECO:0000259" key="7">
    <source>
        <dbReference type="PROSITE" id="PS51935"/>
    </source>
</evidence>
<dbReference type="Pfam" id="PF00877">
    <property type="entry name" value="NLPC_P60"/>
    <property type="match status" value="1"/>
</dbReference>
<dbReference type="Pfam" id="PF01551">
    <property type="entry name" value="Peptidase_M23"/>
    <property type="match status" value="1"/>
</dbReference>
<keyword evidence="4" id="KW-0788">Thiol protease</keyword>
<dbReference type="InterPro" id="IPR016047">
    <property type="entry name" value="M23ase_b-sheet_dom"/>
</dbReference>
<dbReference type="InterPro" id="IPR058593">
    <property type="entry name" value="ARB_07466-like_C"/>
</dbReference>
<dbReference type="SUPFAM" id="SSF51261">
    <property type="entry name" value="Duplicated hybrid motif"/>
    <property type="match status" value="1"/>
</dbReference>
<keyword evidence="6" id="KW-0472">Membrane</keyword>
<keyword evidence="9" id="KW-1185">Reference proteome</keyword>
<dbReference type="EMBL" id="JAMTCG010000011">
    <property type="protein sequence ID" value="MCP2163077.1"/>
    <property type="molecule type" value="Genomic_DNA"/>
</dbReference>
<evidence type="ECO:0000256" key="4">
    <source>
        <dbReference type="ARBA" id="ARBA00022807"/>
    </source>
</evidence>
<dbReference type="PROSITE" id="PS51935">
    <property type="entry name" value="NLPC_P60"/>
    <property type="match status" value="1"/>
</dbReference>
<feature type="compositionally biased region" description="Low complexity" evidence="5">
    <location>
        <begin position="187"/>
        <end position="202"/>
    </location>
</feature>
<dbReference type="InterPro" id="IPR038765">
    <property type="entry name" value="Papain-like_cys_pep_sf"/>
</dbReference>
<reference evidence="8 9" key="1">
    <citation type="submission" date="2022-06" db="EMBL/GenBank/DDBJ databases">
        <title>Genomic Encyclopedia of Archaeal and Bacterial Type Strains, Phase II (KMG-II): from individual species to whole genera.</title>
        <authorList>
            <person name="Goeker M."/>
        </authorList>
    </citation>
    <scope>NUCLEOTIDE SEQUENCE [LARGE SCALE GENOMIC DNA]</scope>
    <source>
        <strain evidence="8 9">DSM 45037</strain>
    </source>
</reference>
<dbReference type="Gene3D" id="1.10.530.10">
    <property type="match status" value="1"/>
</dbReference>
<keyword evidence="6" id="KW-0812">Transmembrane</keyword>
<evidence type="ECO:0000313" key="8">
    <source>
        <dbReference type="EMBL" id="MCP2163077.1"/>
    </source>
</evidence>
<dbReference type="PANTHER" id="PTHR21666">
    <property type="entry name" value="PEPTIDASE-RELATED"/>
    <property type="match status" value="1"/>
</dbReference>
<name>A0ABT1H8N9_9NOCA</name>
<dbReference type="PANTHER" id="PTHR21666:SF270">
    <property type="entry name" value="MUREIN HYDROLASE ACTIVATOR ENVC"/>
    <property type="match status" value="1"/>
</dbReference>
<evidence type="ECO:0000313" key="9">
    <source>
        <dbReference type="Proteomes" id="UP001205740"/>
    </source>
</evidence>
<dbReference type="Gene3D" id="3.90.1720.10">
    <property type="entry name" value="endopeptidase domain like (from Nostoc punctiforme)"/>
    <property type="match status" value="1"/>
</dbReference>
<evidence type="ECO:0000256" key="1">
    <source>
        <dbReference type="ARBA" id="ARBA00007074"/>
    </source>
</evidence>
<proteinExistence type="inferred from homology"/>
<dbReference type="CDD" id="cd13399">
    <property type="entry name" value="Slt35-like"/>
    <property type="match status" value="1"/>
</dbReference>
<dbReference type="CDD" id="cd12797">
    <property type="entry name" value="M23_peptidase"/>
    <property type="match status" value="1"/>
</dbReference>
<dbReference type="Proteomes" id="UP001205740">
    <property type="component" value="Unassembled WGS sequence"/>
</dbReference>
<keyword evidence="3" id="KW-0378">Hydrolase</keyword>
<evidence type="ECO:0000256" key="6">
    <source>
        <dbReference type="SAM" id="Phobius"/>
    </source>
</evidence>
<dbReference type="Gene3D" id="2.70.70.10">
    <property type="entry name" value="Glucose Permease (Domain IIA)"/>
    <property type="match status" value="1"/>
</dbReference>
<feature type="domain" description="NlpC/P60" evidence="7">
    <location>
        <begin position="566"/>
        <end position="699"/>
    </location>
</feature>
<gene>
    <name evidence="8" type="ORF">LX12_004290</name>
</gene>
<dbReference type="InterPro" id="IPR050570">
    <property type="entry name" value="Cell_wall_metabolism_enzyme"/>
</dbReference>
<evidence type="ECO:0000256" key="2">
    <source>
        <dbReference type="ARBA" id="ARBA00022670"/>
    </source>
</evidence>
<sequence>MSAQSTKTKVAVPILVGAVILGLVALIGLGSDNPKVDDCLPGAATSGSTVTAGAKLMPLKAGTYKVGSPFGPRDGAFHYGQDFEAPLGTPIYAALDGTVREAGPASGFGTWVVIDSTVDGKKLSTVYGHEPASSLKVHEGDKVSAGTQLATVGSEGESSGPHLHFEVWPGGRLDGGKAVDPMPWLKGAGDPGSSGQSSDPAQLAAVVGPASPDASTPASPRAPPAGDASDTPAAAAGGDLPPLPARMGSEAHWQVDTVRVARAVAQKFPQLQTIGGWRPQDAYPDHPSGRAADIMIPGWDTPAGKALGDQIADYVMANKDVFQVQYIIWRQVYRPAQGASNTMEDRGSPTQNHFDHVHVTTVGHGMPTPGQRYGLAPGGVTQGPAAGAGAGCGPAAPGAGGAGLRPGSVPAAFEPWIIKAGTTCAEVPAPIIAAQLENESGFNVEAYNAGSQATGPAQFLPATWAAKGVDGDGNGTKDPRSIPDAVMTQAAYDCELAKIAKDDLAKGKLKGDLTELYLSMYNCGPGATEAQGGVCQNSQTLNYVRNIPAAAQAKFAGAANLGISGGTFGARVVAAAARWRGQPYVWGGGDIHGPTGGQGGGQSGFDCSGLALNAIATASGGQIVLNHLASDQLHDPRGRSVPTAALAPGDLVFPAGDNPGHVAIYAGNGQMVEAPDFGQVVKVSPVANLGAGFQARRFG</sequence>